<feature type="domain" description="AB hydrolase-1" evidence="1">
    <location>
        <begin position="8"/>
        <end position="224"/>
    </location>
</feature>
<evidence type="ECO:0000313" key="3">
    <source>
        <dbReference type="Proteomes" id="UP000247485"/>
    </source>
</evidence>
<comment type="caution">
    <text evidence="2">The sequence shown here is derived from an EMBL/GenBank/DDBJ whole genome shotgun (WGS) entry which is preliminary data.</text>
</comment>
<gene>
    <name evidence="2" type="ORF">DET57_103300</name>
</gene>
<name>A0A318FX82_KLEOX</name>
<dbReference type="Gene3D" id="3.40.50.1820">
    <property type="entry name" value="alpha/beta hydrolase"/>
    <property type="match status" value="1"/>
</dbReference>
<dbReference type="EMBL" id="QJJG01000003">
    <property type="protein sequence ID" value="PXW47865.1"/>
    <property type="molecule type" value="Genomic_DNA"/>
</dbReference>
<evidence type="ECO:0000259" key="1">
    <source>
        <dbReference type="Pfam" id="PF12697"/>
    </source>
</evidence>
<protein>
    <submittedName>
        <fullName evidence="2">Pimeloyl-ACP methyl ester carboxylesterase</fullName>
    </submittedName>
</protein>
<sequence>MNRETLPIVLVPGFMLDETLWDDFVAAFPQERTFIRAGLNHGDSISAMARYIVDDLPPRFILIGFSLGGYVARAIVEQYPQAVAGLVLIATSLREDSAEQQKIKQAAIAAVSASSSFNGISPSAIAGTLHPQRAGDKTLVAKIRAMGARLGAEAFRHQASLVRGHLTTQPITCPTLVIAAAQDPSRSLDELQELQASITGAELQIIDDCGHMLPLEQPAQLAKAVSEWIEEWD</sequence>
<dbReference type="InterPro" id="IPR050266">
    <property type="entry name" value="AB_hydrolase_sf"/>
</dbReference>
<dbReference type="RefSeq" id="WP_110273059.1">
    <property type="nucleotide sequence ID" value="NZ_QJJG01000003.1"/>
</dbReference>
<dbReference type="InterPro" id="IPR000073">
    <property type="entry name" value="AB_hydrolase_1"/>
</dbReference>
<dbReference type="PANTHER" id="PTHR43798">
    <property type="entry name" value="MONOACYLGLYCEROL LIPASE"/>
    <property type="match status" value="1"/>
</dbReference>
<dbReference type="Proteomes" id="UP000247485">
    <property type="component" value="Unassembled WGS sequence"/>
</dbReference>
<reference evidence="2 3" key="1">
    <citation type="submission" date="2018-05" db="EMBL/GenBank/DDBJ databases">
        <title>Freshwater and sediment microbial communities from various areas in North America, analyzing microbe dynamics in response to fracking.</title>
        <authorList>
            <person name="Lamendella R."/>
        </authorList>
    </citation>
    <scope>NUCLEOTIDE SEQUENCE [LARGE SCALE GENOMIC DNA]</scope>
    <source>
        <strain evidence="2 3">67</strain>
    </source>
</reference>
<evidence type="ECO:0000313" key="2">
    <source>
        <dbReference type="EMBL" id="PXW47865.1"/>
    </source>
</evidence>
<dbReference type="SUPFAM" id="SSF53474">
    <property type="entry name" value="alpha/beta-Hydrolases"/>
    <property type="match status" value="1"/>
</dbReference>
<proteinExistence type="predicted"/>
<dbReference type="Pfam" id="PF12697">
    <property type="entry name" value="Abhydrolase_6"/>
    <property type="match status" value="1"/>
</dbReference>
<organism evidence="2 3">
    <name type="scientific">Klebsiella oxytoca</name>
    <dbReference type="NCBI Taxonomy" id="571"/>
    <lineage>
        <taxon>Bacteria</taxon>
        <taxon>Pseudomonadati</taxon>
        <taxon>Pseudomonadota</taxon>
        <taxon>Gammaproteobacteria</taxon>
        <taxon>Enterobacterales</taxon>
        <taxon>Enterobacteriaceae</taxon>
        <taxon>Klebsiella/Raoultella group</taxon>
        <taxon>Klebsiella</taxon>
    </lineage>
</organism>
<accession>A0A318FX82</accession>
<dbReference type="InterPro" id="IPR029058">
    <property type="entry name" value="AB_hydrolase_fold"/>
</dbReference>
<dbReference type="AlphaFoldDB" id="A0A318FX82"/>